<dbReference type="GO" id="GO:0016052">
    <property type="term" value="P:carbohydrate catabolic process"/>
    <property type="evidence" value="ECO:0007669"/>
    <property type="project" value="TreeGrafter"/>
</dbReference>
<dbReference type="Proteomes" id="UP000240708">
    <property type="component" value="Unassembled WGS sequence"/>
</dbReference>
<dbReference type="EMBL" id="PYGF01000005">
    <property type="protein sequence ID" value="PSL04303.1"/>
    <property type="molecule type" value="Genomic_DNA"/>
</dbReference>
<dbReference type="AlphaFoldDB" id="A0A2P8E4A9"/>
<organism evidence="5 6">
    <name type="scientific">Cecembia rubra</name>
    <dbReference type="NCBI Taxonomy" id="1485585"/>
    <lineage>
        <taxon>Bacteria</taxon>
        <taxon>Pseudomonadati</taxon>
        <taxon>Bacteroidota</taxon>
        <taxon>Cytophagia</taxon>
        <taxon>Cytophagales</taxon>
        <taxon>Cyclobacteriaceae</taxon>
        <taxon>Cecembia</taxon>
    </lineage>
</organism>
<dbReference type="GO" id="GO:0016836">
    <property type="term" value="F:hydro-lyase activity"/>
    <property type="evidence" value="ECO:0007669"/>
    <property type="project" value="TreeGrafter"/>
</dbReference>
<dbReference type="InterPro" id="IPR046945">
    <property type="entry name" value="RHMD-like"/>
</dbReference>
<evidence type="ECO:0000256" key="1">
    <source>
        <dbReference type="ARBA" id="ARBA00001946"/>
    </source>
</evidence>
<keyword evidence="2" id="KW-0479">Metal-binding</keyword>
<dbReference type="Pfam" id="PF13378">
    <property type="entry name" value="MR_MLE_C"/>
    <property type="match status" value="1"/>
</dbReference>
<dbReference type="GO" id="GO:0016854">
    <property type="term" value="F:racemase and epimerase activity"/>
    <property type="evidence" value="ECO:0007669"/>
    <property type="project" value="UniProtKB-ARBA"/>
</dbReference>
<gene>
    <name evidence="5" type="ORF">CLV48_10544</name>
</gene>
<dbReference type="SMART" id="SM00922">
    <property type="entry name" value="MR_MLE"/>
    <property type="match status" value="1"/>
</dbReference>
<dbReference type="PANTHER" id="PTHR13794:SF58">
    <property type="entry name" value="MITOCHONDRIAL ENOLASE SUPERFAMILY MEMBER 1"/>
    <property type="match status" value="1"/>
</dbReference>
<dbReference type="SFLD" id="SFLDS00001">
    <property type="entry name" value="Enolase"/>
    <property type="match status" value="1"/>
</dbReference>
<evidence type="ECO:0000313" key="6">
    <source>
        <dbReference type="Proteomes" id="UP000240708"/>
    </source>
</evidence>
<dbReference type="PROSITE" id="PS51257">
    <property type="entry name" value="PROKAR_LIPOPROTEIN"/>
    <property type="match status" value="1"/>
</dbReference>
<dbReference type="SUPFAM" id="SSF51604">
    <property type="entry name" value="Enolase C-terminal domain-like"/>
    <property type="match status" value="1"/>
</dbReference>
<evidence type="ECO:0000313" key="5">
    <source>
        <dbReference type="EMBL" id="PSL04303.1"/>
    </source>
</evidence>
<dbReference type="InterPro" id="IPR029017">
    <property type="entry name" value="Enolase-like_N"/>
</dbReference>
<dbReference type="InterPro" id="IPR029065">
    <property type="entry name" value="Enolase_C-like"/>
</dbReference>
<reference evidence="5 6" key="1">
    <citation type="submission" date="2018-03" db="EMBL/GenBank/DDBJ databases">
        <title>Genomic Encyclopedia of Archaeal and Bacterial Type Strains, Phase II (KMG-II): from individual species to whole genera.</title>
        <authorList>
            <person name="Goeker M."/>
        </authorList>
    </citation>
    <scope>NUCLEOTIDE SEQUENCE [LARGE SCALE GENOMIC DNA]</scope>
    <source>
        <strain evidence="5 6">DSM 28057</strain>
    </source>
</reference>
<dbReference type="InterPro" id="IPR036849">
    <property type="entry name" value="Enolase-like_C_sf"/>
</dbReference>
<dbReference type="CDD" id="cd03316">
    <property type="entry name" value="MR_like"/>
    <property type="match status" value="1"/>
</dbReference>
<evidence type="ECO:0000259" key="4">
    <source>
        <dbReference type="SMART" id="SM00922"/>
    </source>
</evidence>
<dbReference type="SUPFAM" id="SSF54826">
    <property type="entry name" value="Enolase N-terminal domain-like"/>
    <property type="match status" value="1"/>
</dbReference>
<keyword evidence="6" id="KW-1185">Reference proteome</keyword>
<dbReference type="RefSeq" id="WP_106567214.1">
    <property type="nucleotide sequence ID" value="NZ_PYGF01000005.1"/>
</dbReference>
<dbReference type="OrthoDB" id="9775391at2"/>
<keyword evidence="3" id="KW-0460">Magnesium</keyword>
<proteinExistence type="predicted"/>
<dbReference type="InterPro" id="IPR013342">
    <property type="entry name" value="Mandelate_racemase_C"/>
</dbReference>
<sequence>MKNNRREFISKVVLGTIATGSSSMLSCRDFSNGILDGEKSMNYKILDEELQKPVFKRELFSEPVHIESISLLNYGDSFLCKVRSSEGAEGISVGHSELKNLYPLFLRKVQPFFIGKDARDLDDIIERVYIYSLNFRYNGISIGIPVATIEFAVLDMMGKIAGKSLGNLIGEIHNPEVGVYIATEFREKPLEEHLELIQNTVSQYDVNALKIKVGYQHAWTKELYYKGPIGKTEKLIPKVREIYGDKMALYADANGYYSTKEAIQVGKMLQENNYKYFEEPVMFDHFEDIKAVADSLDIPIANGEQDYSFYNFRWLLANDGIEIVQPDNFYFGGFIRSMKVAKMAHAMGKSCVPHMSAGGLGYLYDIHFVSAIPNAGEHHETHGAKSNIPFECPSSPLKITGGKIKVPTGPGLGIDIDPSFILKHIEVTV</sequence>
<comment type="caution">
    <text evidence="5">The sequence shown here is derived from an EMBL/GenBank/DDBJ whole genome shotgun (WGS) entry which is preliminary data.</text>
</comment>
<dbReference type="GO" id="GO:0000287">
    <property type="term" value="F:magnesium ion binding"/>
    <property type="evidence" value="ECO:0007669"/>
    <property type="project" value="TreeGrafter"/>
</dbReference>
<dbReference type="Gene3D" id="3.30.390.10">
    <property type="entry name" value="Enolase-like, N-terminal domain"/>
    <property type="match status" value="1"/>
</dbReference>
<accession>A0A2P8E4A9</accession>
<evidence type="ECO:0000256" key="3">
    <source>
        <dbReference type="ARBA" id="ARBA00022842"/>
    </source>
</evidence>
<dbReference type="Gene3D" id="3.20.20.120">
    <property type="entry name" value="Enolase-like C-terminal domain"/>
    <property type="match status" value="1"/>
</dbReference>
<evidence type="ECO:0000256" key="2">
    <source>
        <dbReference type="ARBA" id="ARBA00022723"/>
    </source>
</evidence>
<protein>
    <submittedName>
        <fullName evidence="5">L-alanine-DL-glutamate epimerase-like enolase superfamily enzyme</fullName>
    </submittedName>
</protein>
<dbReference type="PANTHER" id="PTHR13794">
    <property type="entry name" value="ENOLASE SUPERFAMILY, MANDELATE RACEMASE"/>
    <property type="match status" value="1"/>
</dbReference>
<comment type="cofactor">
    <cofactor evidence="1">
        <name>Mg(2+)</name>
        <dbReference type="ChEBI" id="CHEBI:18420"/>
    </cofactor>
</comment>
<name>A0A2P8E4A9_9BACT</name>
<feature type="domain" description="Mandelate racemase/muconate lactonizing enzyme C-terminal" evidence="4">
    <location>
        <begin position="190"/>
        <end position="299"/>
    </location>
</feature>